<reference evidence="2" key="1">
    <citation type="submission" date="2017-04" db="EMBL/GenBank/DDBJ databases">
        <title>Genome deletions in a multicellular cyanobacterial endosymbiont for morphological adaptation in marine diatoms.</title>
        <authorList>
            <person name="Wang Y."/>
            <person name="Gao H."/>
            <person name="Li R."/>
            <person name="Xu X."/>
        </authorList>
    </citation>
    <scope>NUCLEOTIDE SEQUENCE</scope>
    <source>
        <strain evidence="2">FACHB 800</strain>
    </source>
</reference>
<dbReference type="NCBIfam" id="NF047397">
    <property type="entry name" value="slr1339_fam"/>
    <property type="match status" value="1"/>
</dbReference>
<gene>
    <name evidence="2" type="ORF">B6N60_04115</name>
</gene>
<protein>
    <submittedName>
        <fullName evidence="2">Uncharacterized protein</fullName>
    </submittedName>
</protein>
<evidence type="ECO:0000313" key="2">
    <source>
        <dbReference type="EMBL" id="QXE25400.1"/>
    </source>
</evidence>
<dbReference type="AlphaFoldDB" id="A0A975TBG8"/>
<dbReference type="EMBL" id="CP021056">
    <property type="protein sequence ID" value="QXE25400.1"/>
    <property type="molecule type" value="Genomic_DNA"/>
</dbReference>
<keyword evidence="1" id="KW-0175">Coiled coil</keyword>
<evidence type="ECO:0000313" key="3">
    <source>
        <dbReference type="Proteomes" id="UP000683511"/>
    </source>
</evidence>
<dbReference type="RefSeq" id="WP_190603964.1">
    <property type="nucleotide sequence ID" value="NZ_CP021056.1"/>
</dbReference>
<proteinExistence type="predicted"/>
<evidence type="ECO:0000256" key="1">
    <source>
        <dbReference type="SAM" id="Coils"/>
    </source>
</evidence>
<dbReference type="Pfam" id="PF26643">
    <property type="entry name" value="Slr1339"/>
    <property type="match status" value="1"/>
</dbReference>
<sequence length="130" mass="14652">MDDIEKLLAEIKQEYQGQTGGQSKQLITTQPVNISTTTGDVLVDSLLASVKADFAALDAAEELKKQAELEQERKRQAQIKAKELEKLQKQAQQWLSKLDPLSSEGLWFERFAENYPSKLAAAIEYLQINQ</sequence>
<name>A0A975TBG8_9NOST</name>
<feature type="coiled-coil region" evidence="1">
    <location>
        <begin position="57"/>
        <end position="104"/>
    </location>
</feature>
<dbReference type="KEGG" id="rsin:B6N60_04115"/>
<accession>A0A975TBG8</accession>
<dbReference type="Proteomes" id="UP000683511">
    <property type="component" value="Chromosome"/>
</dbReference>
<keyword evidence="3" id="KW-1185">Reference proteome</keyword>
<dbReference type="InterPro" id="IPR058106">
    <property type="entry name" value="Slr1339"/>
</dbReference>
<organism evidence="2 3">
    <name type="scientific">Richelia sinica FACHB-800</name>
    <dbReference type="NCBI Taxonomy" id="1357546"/>
    <lineage>
        <taxon>Bacteria</taxon>
        <taxon>Bacillati</taxon>
        <taxon>Cyanobacteriota</taxon>
        <taxon>Cyanophyceae</taxon>
        <taxon>Nostocales</taxon>
        <taxon>Nostocaceae</taxon>
        <taxon>Richelia</taxon>
    </lineage>
</organism>